<accession>A0A6A6NWV3</accession>
<feature type="region of interest" description="Disordered" evidence="7">
    <location>
        <begin position="428"/>
        <end position="469"/>
    </location>
</feature>
<proteinExistence type="predicted"/>
<dbReference type="PANTHER" id="PTHR46174">
    <property type="entry name" value="CXXC-TYPE ZINC FINGER PROTEIN 1"/>
    <property type="match status" value="1"/>
</dbReference>
<dbReference type="EMBL" id="MU001685">
    <property type="protein sequence ID" value="KAF2455952.1"/>
    <property type="molecule type" value="Genomic_DNA"/>
</dbReference>
<dbReference type="InterPro" id="IPR011011">
    <property type="entry name" value="Znf_FYVE_PHD"/>
</dbReference>
<feature type="compositionally biased region" description="Polar residues" evidence="7">
    <location>
        <begin position="88"/>
        <end position="101"/>
    </location>
</feature>
<feature type="compositionally biased region" description="Low complexity" evidence="7">
    <location>
        <begin position="21"/>
        <end position="36"/>
    </location>
</feature>
<dbReference type="GO" id="GO:0008270">
    <property type="term" value="F:zinc ion binding"/>
    <property type="evidence" value="ECO:0007669"/>
    <property type="project" value="UniProtKB-KW"/>
</dbReference>
<comment type="subcellular location">
    <subcellularLocation>
        <location evidence="1">Nucleus</location>
    </subcellularLocation>
</comment>
<evidence type="ECO:0000256" key="4">
    <source>
        <dbReference type="ARBA" id="ARBA00022833"/>
    </source>
</evidence>
<feature type="region of interest" description="Disordered" evidence="7">
    <location>
        <begin position="1"/>
        <end position="136"/>
    </location>
</feature>
<feature type="compositionally biased region" description="Basic and acidic residues" evidence="7">
    <location>
        <begin position="449"/>
        <end position="459"/>
    </location>
</feature>
<evidence type="ECO:0000313" key="9">
    <source>
        <dbReference type="EMBL" id="KAF2455952.1"/>
    </source>
</evidence>
<reference evidence="9" key="1">
    <citation type="journal article" date="2020" name="Stud. Mycol.">
        <title>101 Dothideomycetes genomes: a test case for predicting lifestyles and emergence of pathogens.</title>
        <authorList>
            <person name="Haridas S."/>
            <person name="Albert R."/>
            <person name="Binder M."/>
            <person name="Bloem J."/>
            <person name="Labutti K."/>
            <person name="Salamov A."/>
            <person name="Andreopoulos B."/>
            <person name="Baker S."/>
            <person name="Barry K."/>
            <person name="Bills G."/>
            <person name="Bluhm B."/>
            <person name="Cannon C."/>
            <person name="Castanera R."/>
            <person name="Culley D."/>
            <person name="Daum C."/>
            <person name="Ezra D."/>
            <person name="Gonzalez J."/>
            <person name="Henrissat B."/>
            <person name="Kuo A."/>
            <person name="Liang C."/>
            <person name="Lipzen A."/>
            <person name="Lutzoni F."/>
            <person name="Magnuson J."/>
            <person name="Mondo S."/>
            <person name="Nolan M."/>
            <person name="Ohm R."/>
            <person name="Pangilinan J."/>
            <person name="Park H.-J."/>
            <person name="Ramirez L."/>
            <person name="Alfaro M."/>
            <person name="Sun H."/>
            <person name="Tritt A."/>
            <person name="Yoshinaga Y."/>
            <person name="Zwiers L.-H."/>
            <person name="Turgeon B."/>
            <person name="Goodwin S."/>
            <person name="Spatafora J."/>
            <person name="Crous P."/>
            <person name="Grigoriev I."/>
        </authorList>
    </citation>
    <scope>NUCLEOTIDE SEQUENCE</scope>
    <source>
        <strain evidence="9">ATCC 16933</strain>
    </source>
</reference>
<feature type="compositionally biased region" description="Low complexity" evidence="7">
    <location>
        <begin position="111"/>
        <end position="136"/>
    </location>
</feature>
<evidence type="ECO:0000256" key="1">
    <source>
        <dbReference type="ARBA" id="ARBA00004123"/>
    </source>
</evidence>
<dbReference type="InterPro" id="IPR001965">
    <property type="entry name" value="Znf_PHD"/>
</dbReference>
<feature type="domain" description="PHD-type" evidence="8">
    <location>
        <begin position="144"/>
        <end position="195"/>
    </location>
</feature>
<evidence type="ECO:0000256" key="3">
    <source>
        <dbReference type="ARBA" id="ARBA00022771"/>
    </source>
</evidence>
<evidence type="ECO:0000313" key="10">
    <source>
        <dbReference type="Proteomes" id="UP000799766"/>
    </source>
</evidence>
<feature type="compositionally biased region" description="Polar residues" evidence="7">
    <location>
        <begin position="433"/>
        <end position="442"/>
    </location>
</feature>
<dbReference type="OrthoDB" id="436852at2759"/>
<sequence length="548" mass="59274">MADVHTLRTVADLSIDHGPQSSSRETSAPAAAASTADPVAKLTPTSSTTPANMPPKKRATASKPAVTKKGIAKAKPAPKKRKADEVATRNSGTPASRTSKTPAGGCNTKKSASGTPAAASPGAGDAAVAEGNDTDVGSVDSSGDVFCVCRRPDNHTWMIGCDGGCEDWFHGKCVNIREEDGDLIDKYICPNCTAEGKGNTTWKPMCRRDGCRKPARLRKGNPSKYCTDECGEMFFTARLGLPMDPVPNGASAEGNKKKPMKKKVTAILDDAEDDYLGPLGGALRPPEVKALTAAIPDFEAFRRLGEGVPSPPPTALPAEEDFYVTILDAESRERLDQIAAKKDELRVRRALLKDHDRFVTMTRERAARTAEREGLKPKDMCGYDAQLQWSEAEFSAWRASPIGRAALKLGTLEGEDFKQLAEQIRREEYGSLPTLNRSNGANSDPDGMEVDRDGPRDDGSPFSATPPPLCMRKRCERHKNWQKLALTDVRFEIVDVADAMRALEAEEKEIRQRAVLKWRAMTGSANRVDRASFSSTVTNGGEVEVVDA</sequence>
<evidence type="ECO:0000259" key="8">
    <source>
        <dbReference type="PROSITE" id="PS50016"/>
    </source>
</evidence>
<dbReference type="InterPro" id="IPR019786">
    <property type="entry name" value="Zinc_finger_PHD-type_CS"/>
</dbReference>
<dbReference type="SMART" id="SM00249">
    <property type="entry name" value="PHD"/>
    <property type="match status" value="1"/>
</dbReference>
<dbReference type="Proteomes" id="UP000799766">
    <property type="component" value="Unassembled WGS sequence"/>
</dbReference>
<dbReference type="GO" id="GO:0045893">
    <property type="term" value="P:positive regulation of DNA-templated transcription"/>
    <property type="evidence" value="ECO:0007669"/>
    <property type="project" value="TreeGrafter"/>
</dbReference>
<organism evidence="9 10">
    <name type="scientific">Lineolata rhizophorae</name>
    <dbReference type="NCBI Taxonomy" id="578093"/>
    <lineage>
        <taxon>Eukaryota</taxon>
        <taxon>Fungi</taxon>
        <taxon>Dikarya</taxon>
        <taxon>Ascomycota</taxon>
        <taxon>Pezizomycotina</taxon>
        <taxon>Dothideomycetes</taxon>
        <taxon>Dothideomycetes incertae sedis</taxon>
        <taxon>Lineolatales</taxon>
        <taxon>Lineolataceae</taxon>
        <taxon>Lineolata</taxon>
    </lineage>
</organism>
<protein>
    <recommendedName>
        <fullName evidence="8">PHD-type domain-containing protein</fullName>
    </recommendedName>
</protein>
<keyword evidence="10" id="KW-1185">Reference proteome</keyword>
<keyword evidence="3 6" id="KW-0863">Zinc-finger</keyword>
<dbReference type="PANTHER" id="PTHR46174:SF1">
    <property type="entry name" value="CXXC-TYPE ZINC FINGER PROTEIN 1"/>
    <property type="match status" value="1"/>
</dbReference>
<keyword evidence="5" id="KW-0539">Nucleus</keyword>
<keyword evidence="2" id="KW-0479">Metal-binding</keyword>
<dbReference type="PROSITE" id="PS01359">
    <property type="entry name" value="ZF_PHD_1"/>
    <property type="match status" value="1"/>
</dbReference>
<name>A0A6A6NWV3_9PEZI</name>
<dbReference type="SUPFAM" id="SSF57903">
    <property type="entry name" value="FYVE/PHD zinc finger"/>
    <property type="match status" value="1"/>
</dbReference>
<dbReference type="AlphaFoldDB" id="A0A6A6NWV3"/>
<dbReference type="InterPro" id="IPR013083">
    <property type="entry name" value="Znf_RING/FYVE/PHD"/>
</dbReference>
<dbReference type="PROSITE" id="PS50016">
    <property type="entry name" value="ZF_PHD_2"/>
    <property type="match status" value="1"/>
</dbReference>
<gene>
    <name evidence="9" type="ORF">BDY21DRAFT_349208</name>
</gene>
<evidence type="ECO:0000256" key="5">
    <source>
        <dbReference type="ARBA" id="ARBA00023242"/>
    </source>
</evidence>
<feature type="compositionally biased region" description="Basic residues" evidence="7">
    <location>
        <begin position="70"/>
        <end position="81"/>
    </location>
</feature>
<dbReference type="InterPro" id="IPR037869">
    <property type="entry name" value="Spp1/CFP1"/>
</dbReference>
<evidence type="ECO:0000256" key="6">
    <source>
        <dbReference type="PROSITE-ProRule" id="PRU00146"/>
    </source>
</evidence>
<keyword evidence="4" id="KW-0862">Zinc</keyword>
<dbReference type="GO" id="GO:0048188">
    <property type="term" value="C:Set1C/COMPASS complex"/>
    <property type="evidence" value="ECO:0007669"/>
    <property type="project" value="InterPro"/>
</dbReference>
<dbReference type="InterPro" id="IPR019787">
    <property type="entry name" value="Znf_PHD-finger"/>
</dbReference>
<evidence type="ECO:0000256" key="2">
    <source>
        <dbReference type="ARBA" id="ARBA00022723"/>
    </source>
</evidence>
<dbReference type="Gene3D" id="3.30.40.10">
    <property type="entry name" value="Zinc/RING finger domain, C3HC4 (zinc finger)"/>
    <property type="match status" value="1"/>
</dbReference>
<evidence type="ECO:0000256" key="7">
    <source>
        <dbReference type="SAM" id="MobiDB-lite"/>
    </source>
</evidence>
<dbReference type="Pfam" id="PF00628">
    <property type="entry name" value="PHD"/>
    <property type="match status" value="1"/>
</dbReference>